<dbReference type="InterPro" id="IPR051648">
    <property type="entry name" value="CWI-Assembly_Regulator"/>
</dbReference>
<keyword evidence="8" id="KW-1185">Reference proteome</keyword>
<reference evidence="8" key="1">
    <citation type="submission" date="2017-04" db="EMBL/GenBank/DDBJ databases">
        <authorList>
            <person name="Varghese N."/>
            <person name="Submissions S."/>
        </authorList>
    </citation>
    <scope>NUCLEOTIDE SEQUENCE [LARGE SCALE GENOMIC DNA]</scope>
    <source>
        <strain evidence="8">RKEM611</strain>
    </source>
</reference>
<evidence type="ECO:0000256" key="3">
    <source>
        <dbReference type="ARBA" id="ARBA00022525"/>
    </source>
</evidence>
<proteinExistence type="predicted"/>
<evidence type="ECO:0000313" key="7">
    <source>
        <dbReference type="EMBL" id="SMF64557.1"/>
    </source>
</evidence>
<evidence type="ECO:0000256" key="1">
    <source>
        <dbReference type="ARBA" id="ARBA00004191"/>
    </source>
</evidence>
<dbReference type="STRING" id="1513793.SAMN06296036_12255"/>
<accession>A0A1Y6CHH8</accession>
<keyword evidence="5" id="KW-0325">Glycoprotein</keyword>
<evidence type="ECO:0000256" key="5">
    <source>
        <dbReference type="ARBA" id="ARBA00023180"/>
    </source>
</evidence>
<dbReference type="AlphaFoldDB" id="A0A1Y6CHH8"/>
<dbReference type="PANTHER" id="PTHR31018:SF3">
    <property type="entry name" value="RECEPTOR PROTEIN-TYROSINE KINASE"/>
    <property type="match status" value="1"/>
</dbReference>
<dbReference type="PANTHER" id="PTHR31018">
    <property type="entry name" value="SPORULATION-SPECIFIC PROTEIN-RELATED"/>
    <property type="match status" value="1"/>
</dbReference>
<evidence type="ECO:0000256" key="6">
    <source>
        <dbReference type="SAM" id="SignalP"/>
    </source>
</evidence>
<evidence type="ECO:0000313" key="8">
    <source>
        <dbReference type="Proteomes" id="UP000192907"/>
    </source>
</evidence>
<keyword evidence="4 6" id="KW-0732">Signal</keyword>
<dbReference type="OrthoDB" id="5499788at2"/>
<evidence type="ECO:0008006" key="9">
    <source>
        <dbReference type="Google" id="ProtNLM"/>
    </source>
</evidence>
<organism evidence="7 8">
    <name type="scientific">Pseudobacteriovorax antillogorgiicola</name>
    <dbReference type="NCBI Taxonomy" id="1513793"/>
    <lineage>
        <taxon>Bacteria</taxon>
        <taxon>Pseudomonadati</taxon>
        <taxon>Bdellovibrionota</taxon>
        <taxon>Oligoflexia</taxon>
        <taxon>Oligoflexales</taxon>
        <taxon>Pseudobacteriovoracaceae</taxon>
        <taxon>Pseudobacteriovorax</taxon>
    </lineage>
</organism>
<evidence type="ECO:0000256" key="2">
    <source>
        <dbReference type="ARBA" id="ARBA00022512"/>
    </source>
</evidence>
<dbReference type="InterPro" id="IPR036941">
    <property type="entry name" value="Rcpt_L-dom_sf"/>
</dbReference>
<dbReference type="GO" id="GO:0030313">
    <property type="term" value="C:cell envelope"/>
    <property type="evidence" value="ECO:0007669"/>
    <property type="project" value="UniProtKB-SubCell"/>
</dbReference>
<dbReference type="Proteomes" id="UP000192907">
    <property type="component" value="Unassembled WGS sequence"/>
</dbReference>
<feature type="chain" id="PRO_5013142416" description="Receptor L domain-containing protein" evidence="6">
    <location>
        <begin position="25"/>
        <end position="630"/>
    </location>
</feature>
<keyword evidence="3" id="KW-0964">Secreted</keyword>
<sequence length="630" mass="71561">MKSSPFLICLLLAMFISHCGVKKASNQLNQKQLTCKLPDGAEPTHYTPTNLFEILDISKFKSTQILIDGTPKRVSISPSGCINTFRINQVKLENESLLILPEQKAFSRYRSSKKEILFEVYNSDDRITLNSPRRHFKAGETIPFLNGPFTVETRYCLERLGSDSCQEEPLWQNSELEEFSNNVQVQPEWEGSFRIHILSQDSFGIVKQDSFDVDFNSSMPSLDVDFKYFSPSLTYNGIMVREINPNYKIGFSTNRPLETMNIEYCIEDYLVPEELRTCEWQDFDPFDPKTIENGWGRVKYRGQDIFGNESIESSEHYIVRKKCTYEELEATDQYCTDIKGPVNLGSFGGGNPSWKLEQVISIQGKLFLTGVSTSNRDLFKNLRSVTSLEIFSSFYGEKDLSIFSSLEEVLNNVTISSNFTLESLKGLDQIKSIGGKIEVTYNMALKSLEGIEQLESIGQELHITQHDQVTNFNFPNLKSVPKIKVSGNVGLVSAKFPILDKSIEIELADNESFKDLSIPNLKALEVLLISRNSSLTRFSGLESLETIFRDFIVAENQKLVSLSLPKLSYIFKLEALNNSRLIELLGDNRYSSLGIITVKQNPKLCGPHQKSYWQINSDFVFDSEDNCTQP</sequence>
<dbReference type="RefSeq" id="WP_132323387.1">
    <property type="nucleotide sequence ID" value="NZ_FWZT01000022.1"/>
</dbReference>
<feature type="signal peptide" evidence="6">
    <location>
        <begin position="1"/>
        <end position="24"/>
    </location>
</feature>
<name>A0A1Y6CHH8_9BACT</name>
<dbReference type="Gene3D" id="3.80.20.20">
    <property type="entry name" value="Receptor L-domain"/>
    <property type="match status" value="2"/>
</dbReference>
<dbReference type="SUPFAM" id="SSF52058">
    <property type="entry name" value="L domain-like"/>
    <property type="match status" value="3"/>
</dbReference>
<comment type="subcellular location">
    <subcellularLocation>
        <location evidence="1">Secreted</location>
        <location evidence="1">Cell wall</location>
    </subcellularLocation>
</comment>
<keyword evidence="2" id="KW-0134">Cell wall</keyword>
<protein>
    <recommendedName>
        <fullName evidence="9">Receptor L domain-containing protein</fullName>
    </recommendedName>
</protein>
<evidence type="ECO:0000256" key="4">
    <source>
        <dbReference type="ARBA" id="ARBA00022729"/>
    </source>
</evidence>
<gene>
    <name evidence="7" type="ORF">SAMN06296036_12255</name>
</gene>
<dbReference type="EMBL" id="FWZT01000022">
    <property type="protein sequence ID" value="SMF64557.1"/>
    <property type="molecule type" value="Genomic_DNA"/>
</dbReference>